<dbReference type="RefSeq" id="WP_152752680.1">
    <property type="nucleotide sequence ID" value="NZ_SPSE01000033.1"/>
</dbReference>
<dbReference type="AlphaFoldDB" id="A0A5N7J310"/>
<proteinExistence type="predicted"/>
<reference evidence="1 2" key="1">
    <citation type="journal article" date="2019" name="Lett. Appl. Microbiol.">
        <title>A case of 'blown pack' spoilage of vacuum-packaged pork likely associated with Clostridium estertheticum in Canada.</title>
        <authorList>
            <person name="Zhang P."/>
            <person name="Ward P."/>
            <person name="McMullen L.M."/>
            <person name="Yang X."/>
        </authorList>
    </citation>
    <scope>NUCLEOTIDE SEQUENCE [LARGE SCALE GENOMIC DNA]</scope>
    <source>
        <strain evidence="1 2">MA19</strain>
    </source>
</reference>
<dbReference type="Proteomes" id="UP000342249">
    <property type="component" value="Unassembled WGS sequence"/>
</dbReference>
<evidence type="ECO:0000313" key="1">
    <source>
        <dbReference type="EMBL" id="MPQ63126.1"/>
    </source>
</evidence>
<comment type="caution">
    <text evidence="1">The sequence shown here is derived from an EMBL/GenBank/DDBJ whole genome shotgun (WGS) entry which is preliminary data.</text>
</comment>
<accession>A0A5N7J310</accession>
<evidence type="ECO:0000313" key="2">
    <source>
        <dbReference type="Proteomes" id="UP000342249"/>
    </source>
</evidence>
<dbReference type="EMBL" id="SPSF01000032">
    <property type="protein sequence ID" value="MPQ63126.1"/>
    <property type="molecule type" value="Genomic_DNA"/>
</dbReference>
<organism evidence="1 2">
    <name type="scientific">Clostridium estertheticum</name>
    <dbReference type="NCBI Taxonomy" id="238834"/>
    <lineage>
        <taxon>Bacteria</taxon>
        <taxon>Bacillati</taxon>
        <taxon>Bacillota</taxon>
        <taxon>Clostridia</taxon>
        <taxon>Eubacteriales</taxon>
        <taxon>Clostridiaceae</taxon>
        <taxon>Clostridium</taxon>
    </lineage>
</organism>
<sequence>MKYTVQGFSQNKIVGLGLDVVDTMLLRYFIDFKDSGSMSKEIFEGETYYWINYKNVIKELPILKLNKADSIYRRFKKMADVNILEHKTKKEKGTFSFYKVGAAYLQLVSDSTDINPKLYGYKSRPGTDINPDPYGYKSRPGTDLNPEQKINLLNNQSIKYIYTVWNSEKIIEHKKLTDKLSRVINNSLRDYKQEEIVQAITNYKKILIGANYYFNYKWTLEDFLKRGLEKFLEWEVCSSNFKNKENSFITKVAKANAGAYKEI</sequence>
<protein>
    <submittedName>
        <fullName evidence="1">Uncharacterized protein</fullName>
    </submittedName>
</protein>
<gene>
    <name evidence="1" type="ORF">E4V82_13525</name>
</gene>
<name>A0A5N7J310_9CLOT</name>